<dbReference type="InterPro" id="IPR017937">
    <property type="entry name" value="Thioredoxin_CS"/>
</dbReference>
<dbReference type="SUPFAM" id="SSF74863">
    <property type="entry name" value="Thiol:disulfide interchange protein DsbD, N-terminal domain (DsbD-alpha)"/>
    <property type="match status" value="1"/>
</dbReference>
<dbReference type="Pfam" id="PF13899">
    <property type="entry name" value="Thioredoxin_7"/>
    <property type="match status" value="1"/>
</dbReference>
<feature type="transmembrane region" description="Helical" evidence="9">
    <location>
        <begin position="499"/>
        <end position="521"/>
    </location>
</feature>
<dbReference type="InterPro" id="IPR036249">
    <property type="entry name" value="Thioredoxin-like_sf"/>
</dbReference>
<dbReference type="InterPro" id="IPR036929">
    <property type="entry name" value="DsbDN_sf"/>
</dbReference>
<protein>
    <submittedName>
        <fullName evidence="11">Protein-disulfide reductase DsbD</fullName>
    </submittedName>
</protein>
<dbReference type="InterPro" id="IPR003834">
    <property type="entry name" value="Cyt_c_assmbl_TM_dom"/>
</dbReference>
<evidence type="ECO:0000256" key="2">
    <source>
        <dbReference type="ARBA" id="ARBA00022475"/>
    </source>
</evidence>
<feature type="transmembrane region" description="Helical" evidence="9">
    <location>
        <begin position="372"/>
        <end position="398"/>
    </location>
</feature>
<feature type="transmembrane region" description="Helical" evidence="9">
    <location>
        <begin position="533"/>
        <end position="552"/>
    </location>
</feature>
<accession>A0ABP3DNM9</accession>
<dbReference type="Proteomes" id="UP001501176">
    <property type="component" value="Unassembled WGS sequence"/>
</dbReference>
<dbReference type="RefSeq" id="WP_343821964.1">
    <property type="nucleotide sequence ID" value="NZ_BAAAFN010000017.1"/>
</dbReference>
<feature type="transmembrane region" description="Helical" evidence="9">
    <location>
        <begin position="437"/>
        <end position="457"/>
    </location>
</feature>
<evidence type="ECO:0000259" key="10">
    <source>
        <dbReference type="PROSITE" id="PS51352"/>
    </source>
</evidence>
<evidence type="ECO:0000256" key="5">
    <source>
        <dbReference type="ARBA" id="ARBA00022989"/>
    </source>
</evidence>
<keyword evidence="5 9" id="KW-1133">Transmembrane helix</keyword>
<evidence type="ECO:0000256" key="4">
    <source>
        <dbReference type="ARBA" id="ARBA00022748"/>
    </source>
</evidence>
<evidence type="ECO:0000256" key="1">
    <source>
        <dbReference type="ARBA" id="ARBA00004651"/>
    </source>
</evidence>
<keyword evidence="3 9" id="KW-0812">Transmembrane</keyword>
<keyword evidence="4" id="KW-0201">Cytochrome c-type biogenesis</keyword>
<dbReference type="InterPro" id="IPR035671">
    <property type="entry name" value="DsbD_gamma"/>
</dbReference>
<comment type="caution">
    <text evidence="11">The sequence shown here is derived from an EMBL/GenBank/DDBJ whole genome shotgun (WGS) entry which is preliminary data.</text>
</comment>
<feature type="transmembrane region" description="Helical" evidence="9">
    <location>
        <begin position="289"/>
        <end position="313"/>
    </location>
</feature>
<keyword evidence="12" id="KW-1185">Reference proteome</keyword>
<dbReference type="Gene3D" id="2.60.40.1250">
    <property type="entry name" value="Thiol:disulfide interchange protein DsbD, N-terminal domain"/>
    <property type="match status" value="1"/>
</dbReference>
<dbReference type="EMBL" id="BAAAFN010000017">
    <property type="protein sequence ID" value="GAA0236904.1"/>
    <property type="molecule type" value="Genomic_DNA"/>
</dbReference>
<evidence type="ECO:0000256" key="3">
    <source>
        <dbReference type="ARBA" id="ARBA00022692"/>
    </source>
</evidence>
<keyword evidence="6 9" id="KW-0472">Membrane</keyword>
<feature type="domain" description="Thioredoxin" evidence="10">
    <location>
        <begin position="536"/>
        <end position="670"/>
    </location>
</feature>
<keyword evidence="7" id="KW-0676">Redox-active center</keyword>
<sequence length="672" mass="70299">MPHPSDLSPCLFARTRGLQRRVFALLGLLLGLCGLLDMGAARAADDFLDPEQAFVDTAAMADPLTLDMHWEIAPGYYMYQDRFEVRIEDAQGNLLLFRRSDLTPEDAETRTPAWHDALTLPRGQVKYDPTFEKDMEVFHKGVTLRAALKPGAQGPLQVSVTGQGCAEGGLCYPPMTKTFALQAAGDGYRAVGDQVRDRVPPPGDEVSAPAPAGPGLAPGAAGAPGGESWLDMGDVGMAAWLHQAPLWQILALSLALGALLSLTPCVLPMVPILLAVISGGGAVGRARGLGLAAVYVLGMSLVYTALGVAAGLLGAGLAAWLQSPWVLGVFAVLLALFALAMMDVFTLQAPVGLQSAMQERLQRLPGGRVGGVFAMGMLSALIVGPCVAAPLAGVLLFISQTGDVVVGGAALFALAWGEGLLLLAVGAGAGALMPRAGAWMAPLKAGFGLLLLGTAWWMARPLLADGLYVTGWVLLALWAALLAWTAAAQGQGEAGPLRLLARALALLLALWGLAQGAGLLAGGRDMLRPLAPFAAGGAGGTAAVATADPAAIRARFTRVASRADLDARLAAADRPVMLDFYADWCVSCLEMEKFTFSDPAVAERMGRMLLLQADVTRMTDEDRALLARFDLFGPPGILFFDAQGRLIPGARVVGFQKADAFRKVQDRVLAGR</sequence>
<dbReference type="PROSITE" id="PS00194">
    <property type="entry name" value="THIOREDOXIN_1"/>
    <property type="match status" value="1"/>
</dbReference>
<evidence type="ECO:0000256" key="9">
    <source>
        <dbReference type="SAM" id="Phobius"/>
    </source>
</evidence>
<dbReference type="Pfam" id="PF11412">
    <property type="entry name" value="DsbD_N"/>
    <property type="match status" value="1"/>
</dbReference>
<name>A0ABP3DNM9_9BURK</name>
<feature type="transmembrane region" description="Helical" evidence="9">
    <location>
        <begin position="404"/>
        <end position="425"/>
    </location>
</feature>
<evidence type="ECO:0000313" key="12">
    <source>
        <dbReference type="Proteomes" id="UP001501176"/>
    </source>
</evidence>
<feature type="compositionally biased region" description="Low complexity" evidence="8">
    <location>
        <begin position="208"/>
        <end position="221"/>
    </location>
</feature>
<feature type="transmembrane region" description="Helical" evidence="9">
    <location>
        <begin position="246"/>
        <end position="277"/>
    </location>
</feature>
<dbReference type="PANTHER" id="PTHR32234:SF0">
    <property type="entry name" value="THIOL:DISULFIDE INTERCHANGE PROTEIN DSBD"/>
    <property type="match status" value="1"/>
</dbReference>
<evidence type="ECO:0000256" key="7">
    <source>
        <dbReference type="ARBA" id="ARBA00023284"/>
    </source>
</evidence>
<feature type="transmembrane region" description="Helical" evidence="9">
    <location>
        <begin position="325"/>
        <end position="351"/>
    </location>
</feature>
<dbReference type="InterPro" id="IPR028250">
    <property type="entry name" value="DsbDN"/>
</dbReference>
<dbReference type="PROSITE" id="PS51352">
    <property type="entry name" value="THIOREDOXIN_2"/>
    <property type="match status" value="1"/>
</dbReference>
<evidence type="ECO:0000313" key="11">
    <source>
        <dbReference type="EMBL" id="GAA0236904.1"/>
    </source>
</evidence>
<dbReference type="Pfam" id="PF02683">
    <property type="entry name" value="DsbD_TM"/>
    <property type="match status" value="1"/>
</dbReference>
<proteinExistence type="predicted"/>
<gene>
    <name evidence="11" type="primary">dsbD</name>
    <name evidence="11" type="ORF">GCM10009125_27270</name>
</gene>
<dbReference type="InterPro" id="IPR013766">
    <property type="entry name" value="Thioredoxin_domain"/>
</dbReference>
<organism evidence="11 12">
    <name type="scientific">Castellaniella daejeonensis</name>
    <dbReference type="NCBI Taxonomy" id="659013"/>
    <lineage>
        <taxon>Bacteria</taxon>
        <taxon>Pseudomonadati</taxon>
        <taxon>Pseudomonadota</taxon>
        <taxon>Betaproteobacteria</taxon>
        <taxon>Burkholderiales</taxon>
        <taxon>Alcaligenaceae</taxon>
        <taxon>Castellaniella</taxon>
    </lineage>
</organism>
<dbReference type="CDD" id="cd02953">
    <property type="entry name" value="DsbDgamma"/>
    <property type="match status" value="1"/>
</dbReference>
<dbReference type="Gene3D" id="3.40.30.10">
    <property type="entry name" value="Glutaredoxin"/>
    <property type="match status" value="1"/>
</dbReference>
<dbReference type="NCBIfam" id="NF001419">
    <property type="entry name" value="PRK00293.1"/>
    <property type="match status" value="1"/>
</dbReference>
<reference evidence="12" key="1">
    <citation type="journal article" date="2019" name="Int. J. Syst. Evol. Microbiol.">
        <title>The Global Catalogue of Microorganisms (GCM) 10K type strain sequencing project: providing services to taxonomists for standard genome sequencing and annotation.</title>
        <authorList>
            <consortium name="The Broad Institute Genomics Platform"/>
            <consortium name="The Broad Institute Genome Sequencing Center for Infectious Disease"/>
            <person name="Wu L."/>
            <person name="Ma J."/>
        </authorList>
    </citation>
    <scope>NUCLEOTIDE SEQUENCE [LARGE SCALE GENOMIC DNA]</scope>
    <source>
        <strain evidence="12">JCM 16240</strain>
    </source>
</reference>
<evidence type="ECO:0000256" key="8">
    <source>
        <dbReference type="SAM" id="MobiDB-lite"/>
    </source>
</evidence>
<keyword evidence="2" id="KW-1003">Cell membrane</keyword>
<dbReference type="SUPFAM" id="SSF52833">
    <property type="entry name" value="Thioredoxin-like"/>
    <property type="match status" value="1"/>
</dbReference>
<evidence type="ECO:0000256" key="6">
    <source>
        <dbReference type="ARBA" id="ARBA00023136"/>
    </source>
</evidence>
<feature type="region of interest" description="Disordered" evidence="8">
    <location>
        <begin position="195"/>
        <end position="223"/>
    </location>
</feature>
<feature type="transmembrane region" description="Helical" evidence="9">
    <location>
        <begin position="469"/>
        <end position="487"/>
    </location>
</feature>
<dbReference type="PANTHER" id="PTHR32234">
    <property type="entry name" value="THIOL:DISULFIDE INTERCHANGE PROTEIN DSBD"/>
    <property type="match status" value="1"/>
</dbReference>
<comment type="subcellular location">
    <subcellularLocation>
        <location evidence="1">Cell membrane</location>
        <topology evidence="1">Multi-pass membrane protein</topology>
    </subcellularLocation>
</comment>